<keyword evidence="3" id="KW-1185">Reference proteome</keyword>
<dbReference type="EMBL" id="JAJJMM010000001">
    <property type="protein sequence ID" value="MCC9061740.1"/>
    <property type="molecule type" value="Genomic_DNA"/>
</dbReference>
<dbReference type="RefSeq" id="WP_230033046.1">
    <property type="nucleotide sequence ID" value="NZ_JAJJMM010000001.1"/>
</dbReference>
<evidence type="ECO:0000259" key="1">
    <source>
        <dbReference type="Pfam" id="PF00534"/>
    </source>
</evidence>
<dbReference type="PANTHER" id="PTHR12526:SF627">
    <property type="entry name" value="D-RHAMNOSYLTRANSFERASE WBPZ"/>
    <property type="match status" value="1"/>
</dbReference>
<dbReference type="CDD" id="cd03820">
    <property type="entry name" value="GT4_AmsD-like"/>
    <property type="match status" value="1"/>
</dbReference>
<dbReference type="SUPFAM" id="SSF53756">
    <property type="entry name" value="UDP-Glycosyltransferase/glycogen phosphorylase"/>
    <property type="match status" value="1"/>
</dbReference>
<evidence type="ECO:0000313" key="3">
    <source>
        <dbReference type="Proteomes" id="UP001430679"/>
    </source>
</evidence>
<comment type="caution">
    <text evidence="2">The sequence shown here is derived from an EMBL/GenBank/DDBJ whole genome shotgun (WGS) entry which is preliminary data.</text>
</comment>
<sequence length="358" mass="40758">MKISLIISDISKSGGTERSVSTLANMLCKKYEKVEIISVIKTNTKKSYYDIDSRVSVKFLGQIPLASSLLSKIKWSVSTVVLLRKYFNENNSNLIISTGHNYNWLLPFIKIRKKVKIIACEHIVYKSIPKVSRIFMSSTYSFLDGIVVLSDKAKESFKKYSMIFVIPNSLPFKVSMESELTSKQILVVGRLSAEKGLERLIPVSNKLKEKFPDWHITIVGEGPEKEKLSTLISEANLRDVLKLNGISNNVENFYLESSIYIMTSHFEAFPMVLLEAQSFGLPVIAYDCPEGPGQIINNGENGYLIENDNVTDFSDKLFMLIEDEELRKKIGKNAKSNSLNFTEERIIKKWMFLFDELK</sequence>
<gene>
    <name evidence="2" type="ORF">LNP81_01895</name>
</gene>
<dbReference type="Pfam" id="PF00534">
    <property type="entry name" value="Glycos_transf_1"/>
    <property type="match status" value="1"/>
</dbReference>
<protein>
    <submittedName>
        <fullName evidence="2">Glycosyltransferase family 4 protein</fullName>
    </submittedName>
</protein>
<dbReference type="InterPro" id="IPR001296">
    <property type="entry name" value="Glyco_trans_1"/>
</dbReference>
<dbReference type="Gene3D" id="3.40.50.2000">
    <property type="entry name" value="Glycogen Phosphorylase B"/>
    <property type="match status" value="2"/>
</dbReference>
<feature type="domain" description="Glycosyl transferase family 1" evidence="1">
    <location>
        <begin position="179"/>
        <end position="336"/>
    </location>
</feature>
<accession>A0ABS8M8B6</accession>
<name>A0ABS8M8B6_9FLAO</name>
<dbReference type="PANTHER" id="PTHR12526">
    <property type="entry name" value="GLYCOSYLTRANSFERASE"/>
    <property type="match status" value="1"/>
</dbReference>
<organism evidence="2 3">
    <name type="scientific">Flavobacterium piscisymbiosum</name>
    <dbReference type="NCBI Taxonomy" id="2893753"/>
    <lineage>
        <taxon>Bacteria</taxon>
        <taxon>Pseudomonadati</taxon>
        <taxon>Bacteroidota</taxon>
        <taxon>Flavobacteriia</taxon>
        <taxon>Flavobacteriales</taxon>
        <taxon>Flavobacteriaceae</taxon>
        <taxon>Flavobacterium</taxon>
    </lineage>
</organism>
<reference evidence="2" key="1">
    <citation type="submission" date="2021-11" db="EMBL/GenBank/DDBJ databases">
        <title>Description of novel Flavobacterium species.</title>
        <authorList>
            <person name="Saticioglu I.B."/>
            <person name="Ay H."/>
            <person name="Altun S."/>
            <person name="Duman M."/>
        </authorList>
    </citation>
    <scope>NUCLEOTIDE SEQUENCE</scope>
    <source>
        <strain evidence="2">F-30</strain>
    </source>
</reference>
<evidence type="ECO:0000313" key="2">
    <source>
        <dbReference type="EMBL" id="MCC9061740.1"/>
    </source>
</evidence>
<dbReference type="Proteomes" id="UP001430679">
    <property type="component" value="Unassembled WGS sequence"/>
</dbReference>
<proteinExistence type="predicted"/>